<gene>
    <name evidence="1" type="ORF">BKA55DRAFT_582701</name>
</gene>
<protein>
    <submittedName>
        <fullName evidence="1">Uncharacterized protein</fullName>
    </submittedName>
</protein>
<reference evidence="1" key="1">
    <citation type="journal article" date="2021" name="Nat. Commun.">
        <title>Genetic determinants of endophytism in the Arabidopsis root mycobiome.</title>
        <authorList>
            <person name="Mesny F."/>
            <person name="Miyauchi S."/>
            <person name="Thiergart T."/>
            <person name="Pickel B."/>
            <person name="Atanasova L."/>
            <person name="Karlsson M."/>
            <person name="Huettel B."/>
            <person name="Barry K.W."/>
            <person name="Haridas S."/>
            <person name="Chen C."/>
            <person name="Bauer D."/>
            <person name="Andreopoulos W."/>
            <person name="Pangilinan J."/>
            <person name="LaButti K."/>
            <person name="Riley R."/>
            <person name="Lipzen A."/>
            <person name="Clum A."/>
            <person name="Drula E."/>
            <person name="Henrissat B."/>
            <person name="Kohler A."/>
            <person name="Grigoriev I.V."/>
            <person name="Martin F.M."/>
            <person name="Hacquard S."/>
        </authorList>
    </citation>
    <scope>NUCLEOTIDE SEQUENCE</scope>
    <source>
        <strain evidence="1">MPI-CAGE-AT-0023</strain>
    </source>
</reference>
<dbReference type="EMBL" id="JAGMUX010000021">
    <property type="protein sequence ID" value="KAH7231405.1"/>
    <property type="molecule type" value="Genomic_DNA"/>
</dbReference>
<keyword evidence="2" id="KW-1185">Reference proteome</keyword>
<dbReference type="AlphaFoldDB" id="A0A9P9JTB6"/>
<dbReference type="GeneID" id="70224094"/>
<proteinExistence type="predicted"/>
<evidence type="ECO:0000313" key="1">
    <source>
        <dbReference type="EMBL" id="KAH7231405.1"/>
    </source>
</evidence>
<comment type="caution">
    <text evidence="1">The sequence shown here is derived from an EMBL/GenBank/DDBJ whole genome shotgun (WGS) entry which is preliminary data.</text>
</comment>
<name>A0A9P9JTB6_FUSRE</name>
<dbReference type="RefSeq" id="XP_046043514.1">
    <property type="nucleotide sequence ID" value="XM_046194140.1"/>
</dbReference>
<sequence>MIAYSQGCLLLRQVLQEFVKGGCYREAMADRLRVFTFGNPSIDWMGTDAQANETPLCERVNYTEHSANERDFVAALGVLRTNQEEALRKAGYIHERSSVFINHGEDWVGHLFGTQYSLRMEDYEYGECSRLLACAGGREMG</sequence>
<dbReference type="OrthoDB" id="202545at2759"/>
<evidence type="ECO:0000313" key="2">
    <source>
        <dbReference type="Proteomes" id="UP000720189"/>
    </source>
</evidence>
<organism evidence="1 2">
    <name type="scientific">Fusarium redolens</name>
    <dbReference type="NCBI Taxonomy" id="48865"/>
    <lineage>
        <taxon>Eukaryota</taxon>
        <taxon>Fungi</taxon>
        <taxon>Dikarya</taxon>
        <taxon>Ascomycota</taxon>
        <taxon>Pezizomycotina</taxon>
        <taxon>Sordariomycetes</taxon>
        <taxon>Hypocreomycetidae</taxon>
        <taxon>Hypocreales</taxon>
        <taxon>Nectriaceae</taxon>
        <taxon>Fusarium</taxon>
        <taxon>Fusarium redolens species complex</taxon>
    </lineage>
</organism>
<accession>A0A9P9JTB6</accession>
<dbReference type="Proteomes" id="UP000720189">
    <property type="component" value="Unassembled WGS sequence"/>
</dbReference>